<evidence type="ECO:0000313" key="1">
    <source>
        <dbReference type="EMBL" id="MBB3121465.1"/>
    </source>
</evidence>
<dbReference type="EMBL" id="JACHXD010000016">
    <property type="protein sequence ID" value="MBB3121465.1"/>
    <property type="molecule type" value="Genomic_DNA"/>
</dbReference>
<accession>A0A7W5BEJ8</accession>
<name>A0A7W5BEJ8_9BURK</name>
<dbReference type="Proteomes" id="UP000541535">
    <property type="component" value="Unassembled WGS sequence"/>
</dbReference>
<organism evidence="1 2">
    <name type="scientific">Pseudoduganella violacea</name>
    <dbReference type="NCBI Taxonomy" id="1715466"/>
    <lineage>
        <taxon>Bacteria</taxon>
        <taxon>Pseudomonadati</taxon>
        <taxon>Pseudomonadota</taxon>
        <taxon>Betaproteobacteria</taxon>
        <taxon>Burkholderiales</taxon>
        <taxon>Oxalobacteraceae</taxon>
        <taxon>Telluria group</taxon>
        <taxon>Pseudoduganella</taxon>
    </lineage>
</organism>
<gene>
    <name evidence="1" type="ORF">FHS03_004543</name>
</gene>
<protein>
    <submittedName>
        <fullName evidence="1">Uncharacterized protein</fullName>
    </submittedName>
</protein>
<keyword evidence="2" id="KW-1185">Reference proteome</keyword>
<sequence>MSKKFIPYANEADVLHIGGLTVENRLDRITLSGDIDLTQDQAGLEHARELYKLLGDVLVKLEAQSLPTKLPPPKVKKVANPFE</sequence>
<dbReference type="AlphaFoldDB" id="A0A7W5BEJ8"/>
<comment type="caution">
    <text evidence="1">The sequence shown here is derived from an EMBL/GenBank/DDBJ whole genome shotgun (WGS) entry which is preliminary data.</text>
</comment>
<dbReference type="RefSeq" id="WP_183443175.1">
    <property type="nucleotide sequence ID" value="NZ_JACHXD010000016.1"/>
</dbReference>
<evidence type="ECO:0000313" key="2">
    <source>
        <dbReference type="Proteomes" id="UP000541535"/>
    </source>
</evidence>
<reference evidence="1 2" key="1">
    <citation type="submission" date="2020-08" db="EMBL/GenBank/DDBJ databases">
        <title>Genomic Encyclopedia of Type Strains, Phase III (KMG-III): the genomes of soil and plant-associated and newly described type strains.</title>
        <authorList>
            <person name="Whitman W."/>
        </authorList>
    </citation>
    <scope>NUCLEOTIDE SEQUENCE [LARGE SCALE GENOMIC DNA]</scope>
    <source>
        <strain evidence="1 2">CECT 8897</strain>
    </source>
</reference>
<proteinExistence type="predicted"/>